<gene>
    <name evidence="4" type="ORF">L5515_003385</name>
</gene>
<reference evidence="4 5" key="1">
    <citation type="submission" date="2022-04" db="EMBL/GenBank/DDBJ databases">
        <title>Chromosome-level reference genomes for two strains of Caenorhabditis briggsae: an improved platform for comparative genomics.</title>
        <authorList>
            <person name="Stevens L."/>
            <person name="Andersen E."/>
        </authorList>
    </citation>
    <scope>NUCLEOTIDE SEQUENCE [LARGE SCALE GENOMIC DNA]</scope>
    <source>
        <strain evidence="4">VX34</strain>
        <tissue evidence="4">Whole-organism</tissue>
    </source>
</reference>
<keyword evidence="5" id="KW-1185">Reference proteome</keyword>
<dbReference type="PANTHER" id="PTHR12510">
    <property type="entry name" value="TROPONIN C-AKIN-1 PROTEIN"/>
    <property type="match status" value="1"/>
</dbReference>
<dbReference type="EMBL" id="CP092622">
    <property type="protein sequence ID" value="UMM21909.1"/>
    <property type="molecule type" value="Genomic_DNA"/>
</dbReference>
<comment type="similarity">
    <text evidence="1 2">Belongs to the gamma-glutamylcyclotransferase family.</text>
</comment>
<dbReference type="AlphaFoldDB" id="A0AAE9JBW9"/>
<dbReference type="InterPro" id="IPR013024">
    <property type="entry name" value="GGCT-like"/>
</dbReference>
<evidence type="ECO:0000256" key="1">
    <source>
        <dbReference type="ARBA" id="ARBA00008861"/>
    </source>
</evidence>
<dbReference type="Proteomes" id="UP000829354">
    <property type="component" value="Chromosome III"/>
</dbReference>
<dbReference type="InterPro" id="IPR036568">
    <property type="entry name" value="GGCT-like_sf"/>
</dbReference>
<proteinExistence type="inferred from homology"/>
<dbReference type="Gene3D" id="3.10.490.10">
    <property type="entry name" value="Gamma-glutamyl cyclotransferase-like"/>
    <property type="match status" value="1"/>
</dbReference>
<evidence type="ECO:0000313" key="5">
    <source>
        <dbReference type="Proteomes" id="UP000829354"/>
    </source>
</evidence>
<name>A0AAE9JBW9_CAEBR</name>
<dbReference type="CDD" id="cd06661">
    <property type="entry name" value="GGCT_like"/>
    <property type="match status" value="1"/>
</dbReference>
<dbReference type="GO" id="GO:0061929">
    <property type="term" value="F:gamma-glutamylaminecyclotransferase activity"/>
    <property type="evidence" value="ECO:0007669"/>
    <property type="project" value="InterPro"/>
</dbReference>
<organism evidence="4 5">
    <name type="scientific">Caenorhabditis briggsae</name>
    <dbReference type="NCBI Taxonomy" id="6238"/>
    <lineage>
        <taxon>Eukaryota</taxon>
        <taxon>Metazoa</taxon>
        <taxon>Ecdysozoa</taxon>
        <taxon>Nematoda</taxon>
        <taxon>Chromadorea</taxon>
        <taxon>Rhabditida</taxon>
        <taxon>Rhabditina</taxon>
        <taxon>Rhabditomorpha</taxon>
        <taxon>Rhabditoidea</taxon>
        <taxon>Rhabditidae</taxon>
        <taxon>Peloderinae</taxon>
        <taxon>Caenorhabditis</taxon>
    </lineage>
</organism>
<dbReference type="InterPro" id="IPR039126">
    <property type="entry name" value="GGACT"/>
</dbReference>
<evidence type="ECO:0000313" key="4">
    <source>
        <dbReference type="EMBL" id="UMM21909.1"/>
    </source>
</evidence>
<protein>
    <recommendedName>
        <fullName evidence="2">Gamma-glutamylcyclotransferase family protein</fullName>
    </recommendedName>
</protein>
<dbReference type="InterPro" id="IPR009288">
    <property type="entry name" value="AIG2-like_dom"/>
</dbReference>
<dbReference type="SUPFAM" id="SSF110857">
    <property type="entry name" value="Gamma-glutamyl cyclotransferase-like"/>
    <property type="match status" value="1"/>
</dbReference>
<evidence type="ECO:0000259" key="3">
    <source>
        <dbReference type="Pfam" id="PF06094"/>
    </source>
</evidence>
<accession>A0AAE9JBW9</accession>
<feature type="domain" description="Gamma-glutamylcyclotransferase AIG2-like" evidence="3">
    <location>
        <begin position="7"/>
        <end position="64"/>
    </location>
</feature>
<dbReference type="PANTHER" id="PTHR12510:SF4">
    <property type="entry name" value="GAMMA-GLUTAMYLAMINECYCLOTRANSFERASE"/>
    <property type="match status" value="1"/>
</dbReference>
<evidence type="ECO:0000256" key="2">
    <source>
        <dbReference type="RuleBase" id="RU367036"/>
    </source>
</evidence>
<dbReference type="Pfam" id="PF06094">
    <property type="entry name" value="GGACT"/>
    <property type="match status" value="1"/>
</dbReference>
<sequence>MEKKFSVFVYGTLKSGEPNHKTLAETGGEYRFVSSGTTMEKFPLVVGTKFNIPFLLDDAGNGNVSLFFVWKKLQ</sequence>